<protein>
    <submittedName>
        <fullName evidence="1">Uncharacterized protein</fullName>
    </submittedName>
</protein>
<proteinExistence type="predicted"/>
<reference evidence="2" key="1">
    <citation type="journal article" date="2023" name="Front. Plant Sci.">
        <title>Chromosomal-level genome assembly of Melastoma candidum provides insights into trichome evolution.</title>
        <authorList>
            <person name="Zhong Y."/>
            <person name="Wu W."/>
            <person name="Sun C."/>
            <person name="Zou P."/>
            <person name="Liu Y."/>
            <person name="Dai S."/>
            <person name="Zhou R."/>
        </authorList>
    </citation>
    <scope>NUCLEOTIDE SEQUENCE [LARGE SCALE GENOMIC DNA]</scope>
</reference>
<comment type="caution">
    <text evidence="1">The sequence shown here is derived from an EMBL/GenBank/DDBJ whole genome shotgun (WGS) entry which is preliminary data.</text>
</comment>
<dbReference type="Proteomes" id="UP001057402">
    <property type="component" value="Chromosome 12"/>
</dbReference>
<keyword evidence="2" id="KW-1185">Reference proteome</keyword>
<accession>A0ACB9L1H3</accession>
<organism evidence="1 2">
    <name type="scientific">Melastoma candidum</name>
    <dbReference type="NCBI Taxonomy" id="119954"/>
    <lineage>
        <taxon>Eukaryota</taxon>
        <taxon>Viridiplantae</taxon>
        <taxon>Streptophyta</taxon>
        <taxon>Embryophyta</taxon>
        <taxon>Tracheophyta</taxon>
        <taxon>Spermatophyta</taxon>
        <taxon>Magnoliopsida</taxon>
        <taxon>eudicotyledons</taxon>
        <taxon>Gunneridae</taxon>
        <taxon>Pentapetalae</taxon>
        <taxon>rosids</taxon>
        <taxon>malvids</taxon>
        <taxon>Myrtales</taxon>
        <taxon>Melastomataceae</taxon>
        <taxon>Melastomatoideae</taxon>
        <taxon>Melastomateae</taxon>
        <taxon>Melastoma</taxon>
    </lineage>
</organism>
<name>A0ACB9L1H3_9MYRT</name>
<sequence>MSFPSTMELFPSLPDSQPLIIPPCPNPTSTSSWPSTTPRDGADSSTSFPPRSVDEDPAPRYHHQTQGLFPGYHLQRCGLLHGQSGVGYTRGAPGFGSPKLPPCCLHPNTCTSSSSMTFCQCSRGSDTRLRLLLPGRVLARRGARAPRMRWTSALHSRFVNAVELLGGHRRATPKSVLELMDVKDLTLSHVKSHLQMYRTVKTTDVRAAVVSPGGSFSEVFDNPNPGDNYGRGDLESIRRGEGQEWENPTRDDHRYWLHMKLKPRSEDGSSVQGVYDPNTLVIHKKVLSPSLSSSSSSESISPPRPNLEFTLGR</sequence>
<dbReference type="EMBL" id="CM042891">
    <property type="protein sequence ID" value="KAI4303335.1"/>
    <property type="molecule type" value="Genomic_DNA"/>
</dbReference>
<gene>
    <name evidence="1" type="ORF">MLD38_038980</name>
</gene>
<evidence type="ECO:0000313" key="1">
    <source>
        <dbReference type="EMBL" id="KAI4303335.1"/>
    </source>
</evidence>
<evidence type="ECO:0000313" key="2">
    <source>
        <dbReference type="Proteomes" id="UP001057402"/>
    </source>
</evidence>